<dbReference type="EMBL" id="UIGY01000111">
    <property type="protein sequence ID" value="SUZ11085.1"/>
    <property type="molecule type" value="Genomic_DNA"/>
</dbReference>
<accession>A0A061HNE1</accession>
<evidence type="ECO:0000256" key="1">
    <source>
        <dbReference type="SAM" id="SignalP"/>
    </source>
</evidence>
<dbReference type="OrthoDB" id="10629262at2759"/>
<sequence length="125" mass="14049">MKVFSLISFMAISSHLTPGIAAEFSNYLCDHIVINKKDIEYSVDHAFKKRMQANLGKFKPDEKFGTAGYITKYKTEKEIFDVHIIIEYTINEEVISVIAKGRGQQVVCHPTDQPATEYTEVSGSG</sequence>
<reference evidence="4" key="1">
    <citation type="journal article" date="2013" name="Nat. Genet.">
        <title>The wheat powdery mildew genome shows the unique evolution of an obligate biotroph.</title>
        <authorList>
            <person name="Wicker T."/>
            <person name="Oberhaensli S."/>
            <person name="Parlange F."/>
            <person name="Buchmann J.P."/>
            <person name="Shatalina M."/>
            <person name="Roffler S."/>
            <person name="Ben-David R."/>
            <person name="Dolezel J."/>
            <person name="Simkova H."/>
            <person name="Schulze-Lefert P."/>
            <person name="Spanu P.D."/>
            <person name="Bruggmann R."/>
            <person name="Amselem J."/>
            <person name="Quesneville H."/>
            <person name="Ver Loren van Themaat E."/>
            <person name="Paape T."/>
            <person name="Shimizu K.K."/>
            <person name="Keller B."/>
        </authorList>
    </citation>
    <scope>NUCLEOTIDE SEQUENCE [LARGE SCALE GENOMIC DNA]</scope>
    <source>
        <strain evidence="4">96224</strain>
    </source>
</reference>
<proteinExistence type="predicted"/>
<evidence type="ECO:0000313" key="2">
    <source>
        <dbReference type="EMBL" id="EPQ67359.1"/>
    </source>
</evidence>
<feature type="chain" id="PRO_5044539115" evidence="1">
    <location>
        <begin position="23"/>
        <end position="125"/>
    </location>
</feature>
<evidence type="ECO:0000313" key="4">
    <source>
        <dbReference type="Proteomes" id="UP000053110"/>
    </source>
</evidence>
<protein>
    <submittedName>
        <fullName evidence="3">BgtASP-21390</fullName>
    </submittedName>
</protein>
<keyword evidence="1" id="KW-0732">Signal</keyword>
<organism evidence="3">
    <name type="scientific">Blumeria graminis f. sp. tritici 96224</name>
    <dbReference type="NCBI Taxonomy" id="1268274"/>
    <lineage>
        <taxon>Eukaryota</taxon>
        <taxon>Fungi</taxon>
        <taxon>Dikarya</taxon>
        <taxon>Ascomycota</taxon>
        <taxon>Pezizomycotina</taxon>
        <taxon>Leotiomycetes</taxon>
        <taxon>Erysiphales</taxon>
        <taxon>Erysiphaceae</taxon>
        <taxon>Blumeria</taxon>
    </lineage>
</organism>
<dbReference type="AlphaFoldDB" id="A0A061HNE1"/>
<gene>
    <name evidence="2" type="ORF">BGT96224_ASP21390</name>
    <name evidence="3" type="ORF">BGT96224V2_LOCUS4322</name>
</gene>
<evidence type="ECO:0000313" key="3">
    <source>
        <dbReference type="EMBL" id="SUZ11085.1"/>
    </source>
</evidence>
<name>A0A061HNE1_BLUGR</name>
<dbReference type="HOGENOM" id="CLU_1992233_0_0_1"/>
<dbReference type="EMBL" id="KE373631">
    <property type="protein sequence ID" value="EPQ67359.1"/>
    <property type="molecule type" value="Genomic_DNA"/>
</dbReference>
<reference evidence="3" key="3">
    <citation type="submission" date="2018-07" db="EMBL/GenBank/DDBJ databases">
        <authorList>
            <person name="Quirk P.G."/>
            <person name="Krulwich T.A."/>
        </authorList>
    </citation>
    <scope>NUCLEOTIDE SEQUENCE</scope>
    <source>
        <strain evidence="3">96224</strain>
    </source>
</reference>
<dbReference type="Proteomes" id="UP000053110">
    <property type="component" value="Unassembled WGS sequence"/>
</dbReference>
<feature type="signal peptide" evidence="1">
    <location>
        <begin position="1"/>
        <end position="22"/>
    </location>
</feature>
<reference evidence="2" key="2">
    <citation type="submission" date="2013-01" db="EMBL/GenBank/DDBJ databases">
        <title>The wheat powdery mildew genome reveals unique evolution of an obligate biotroph.</title>
        <authorList>
            <person name="Oberhaensli S."/>
            <person name="Wicker T."/>
            <person name="Keller B."/>
        </authorList>
    </citation>
    <scope>NUCLEOTIDE SEQUENCE</scope>
    <source>
        <strain evidence="2">96224</strain>
    </source>
</reference>